<protein>
    <submittedName>
        <fullName evidence="2">Uncharacterized protein</fullName>
    </submittedName>
</protein>
<feature type="signal peptide" evidence="1">
    <location>
        <begin position="1"/>
        <end position="17"/>
    </location>
</feature>
<evidence type="ECO:0000313" key="3">
    <source>
        <dbReference type="Proteomes" id="UP001521785"/>
    </source>
</evidence>
<reference evidence="2 3" key="1">
    <citation type="submission" date="2024-02" db="EMBL/GenBank/DDBJ databases">
        <title>De novo assembly and annotation of 12 fungi associated with fruit tree decline syndrome in Ontario, Canada.</title>
        <authorList>
            <person name="Sulman M."/>
            <person name="Ellouze W."/>
            <person name="Ilyukhin E."/>
        </authorList>
    </citation>
    <scope>NUCLEOTIDE SEQUENCE [LARGE SCALE GENOMIC DNA]</scope>
    <source>
        <strain evidence="2 3">M42-189</strain>
    </source>
</reference>
<keyword evidence="1" id="KW-0732">Signal</keyword>
<sequence length="135" mass="14777">MKTSLLLLPALAALGFATPVKRAPQPPVTCTGNQKENILVSHDYFFNPSSDTYEICNGQCFNVPAEYNNSISAIDPNDQPNGQTCTLYDLPNCQRIGGEGYVLIGNDRVNDLRTLSPAQPNLDKKVSSIECDWVN</sequence>
<feature type="chain" id="PRO_5047208132" evidence="1">
    <location>
        <begin position="18"/>
        <end position="135"/>
    </location>
</feature>
<dbReference type="Proteomes" id="UP001521785">
    <property type="component" value="Unassembled WGS sequence"/>
</dbReference>
<comment type="caution">
    <text evidence="2">The sequence shown here is derived from an EMBL/GenBank/DDBJ whole genome shotgun (WGS) entry which is preliminary data.</text>
</comment>
<evidence type="ECO:0000256" key="1">
    <source>
        <dbReference type="SAM" id="SignalP"/>
    </source>
</evidence>
<organism evidence="2 3">
    <name type="scientific">Paraconiothyrium brasiliense</name>
    <dbReference type="NCBI Taxonomy" id="300254"/>
    <lineage>
        <taxon>Eukaryota</taxon>
        <taxon>Fungi</taxon>
        <taxon>Dikarya</taxon>
        <taxon>Ascomycota</taxon>
        <taxon>Pezizomycotina</taxon>
        <taxon>Dothideomycetes</taxon>
        <taxon>Pleosporomycetidae</taxon>
        <taxon>Pleosporales</taxon>
        <taxon>Massarineae</taxon>
        <taxon>Didymosphaeriaceae</taxon>
        <taxon>Paraconiothyrium</taxon>
    </lineage>
</organism>
<accession>A0ABR3QLY8</accession>
<name>A0ABR3QLY8_9PLEO</name>
<dbReference type="EMBL" id="JAKJXO020000019">
    <property type="protein sequence ID" value="KAL1593166.1"/>
    <property type="molecule type" value="Genomic_DNA"/>
</dbReference>
<gene>
    <name evidence="2" type="ORF">SLS60_010774</name>
</gene>
<evidence type="ECO:0000313" key="2">
    <source>
        <dbReference type="EMBL" id="KAL1593166.1"/>
    </source>
</evidence>
<proteinExistence type="predicted"/>
<keyword evidence="3" id="KW-1185">Reference proteome</keyword>